<dbReference type="EMBL" id="JABSTR010000011">
    <property type="protein sequence ID" value="KAH9382461.1"/>
    <property type="molecule type" value="Genomic_DNA"/>
</dbReference>
<sequence>MRQVDDHLCLTRRQFLDRIRRYAVGFQARGIGPGDTVCAYLSNSVENFVAMYGVAFSGATVMLAKTSLTERTHAQQCSLTTGLKGEQ</sequence>
<protein>
    <recommendedName>
        <fullName evidence="1">AMP-dependent synthetase/ligase domain-containing protein</fullName>
    </recommendedName>
</protein>
<dbReference type="InterPro" id="IPR000873">
    <property type="entry name" value="AMP-dep_synth/lig_dom"/>
</dbReference>
<reference evidence="2 3" key="1">
    <citation type="journal article" date="2020" name="Cell">
        <title>Large-Scale Comparative Analyses of Tick Genomes Elucidate Their Genetic Diversity and Vector Capacities.</title>
        <authorList>
            <consortium name="Tick Genome and Microbiome Consortium (TIGMIC)"/>
            <person name="Jia N."/>
            <person name="Wang J."/>
            <person name="Shi W."/>
            <person name="Du L."/>
            <person name="Sun Y."/>
            <person name="Zhan W."/>
            <person name="Jiang J.F."/>
            <person name="Wang Q."/>
            <person name="Zhang B."/>
            <person name="Ji P."/>
            <person name="Bell-Sakyi L."/>
            <person name="Cui X.M."/>
            <person name="Yuan T.T."/>
            <person name="Jiang B.G."/>
            <person name="Yang W.F."/>
            <person name="Lam T.T."/>
            <person name="Chang Q.C."/>
            <person name="Ding S.J."/>
            <person name="Wang X.J."/>
            <person name="Zhu J.G."/>
            <person name="Ruan X.D."/>
            <person name="Zhao L."/>
            <person name="Wei J.T."/>
            <person name="Ye R.Z."/>
            <person name="Que T.C."/>
            <person name="Du C.H."/>
            <person name="Zhou Y.H."/>
            <person name="Cheng J.X."/>
            <person name="Dai P.F."/>
            <person name="Guo W.B."/>
            <person name="Han X.H."/>
            <person name="Huang E.J."/>
            <person name="Li L.F."/>
            <person name="Wei W."/>
            <person name="Gao Y.C."/>
            <person name="Liu J.Z."/>
            <person name="Shao H.Z."/>
            <person name="Wang X."/>
            <person name="Wang C.C."/>
            <person name="Yang T.C."/>
            <person name="Huo Q.B."/>
            <person name="Li W."/>
            <person name="Chen H.Y."/>
            <person name="Chen S.E."/>
            <person name="Zhou L.G."/>
            <person name="Ni X.B."/>
            <person name="Tian J.H."/>
            <person name="Sheng Y."/>
            <person name="Liu T."/>
            <person name="Pan Y.S."/>
            <person name="Xia L.Y."/>
            <person name="Li J."/>
            <person name="Zhao F."/>
            <person name="Cao W.C."/>
        </authorList>
    </citation>
    <scope>NUCLEOTIDE SEQUENCE [LARGE SCALE GENOMIC DNA]</scope>
    <source>
        <strain evidence="2">HaeL-2018</strain>
    </source>
</reference>
<dbReference type="Gene3D" id="3.40.50.980">
    <property type="match status" value="1"/>
</dbReference>
<dbReference type="SUPFAM" id="SSF56801">
    <property type="entry name" value="Acetyl-CoA synthetase-like"/>
    <property type="match status" value="1"/>
</dbReference>
<dbReference type="OrthoDB" id="6614653at2759"/>
<feature type="domain" description="AMP-dependent synthetase/ligase" evidence="1">
    <location>
        <begin position="9"/>
        <end position="77"/>
    </location>
</feature>
<keyword evidence="3" id="KW-1185">Reference proteome</keyword>
<dbReference type="Proteomes" id="UP000821853">
    <property type="component" value="Chromosome 9"/>
</dbReference>
<gene>
    <name evidence="2" type="ORF">HPB48_017420</name>
</gene>
<evidence type="ECO:0000313" key="3">
    <source>
        <dbReference type="Proteomes" id="UP000821853"/>
    </source>
</evidence>
<name>A0A9J6H3Z4_HAELO</name>
<organism evidence="2 3">
    <name type="scientific">Haemaphysalis longicornis</name>
    <name type="common">Bush tick</name>
    <dbReference type="NCBI Taxonomy" id="44386"/>
    <lineage>
        <taxon>Eukaryota</taxon>
        <taxon>Metazoa</taxon>
        <taxon>Ecdysozoa</taxon>
        <taxon>Arthropoda</taxon>
        <taxon>Chelicerata</taxon>
        <taxon>Arachnida</taxon>
        <taxon>Acari</taxon>
        <taxon>Parasitiformes</taxon>
        <taxon>Ixodida</taxon>
        <taxon>Ixodoidea</taxon>
        <taxon>Ixodidae</taxon>
        <taxon>Haemaphysalinae</taxon>
        <taxon>Haemaphysalis</taxon>
    </lineage>
</organism>
<accession>A0A9J6H3Z4</accession>
<proteinExistence type="predicted"/>
<comment type="caution">
    <text evidence="2">The sequence shown here is derived from an EMBL/GenBank/DDBJ whole genome shotgun (WGS) entry which is preliminary data.</text>
</comment>
<dbReference type="AlphaFoldDB" id="A0A9J6H3Z4"/>
<dbReference type="VEuPathDB" id="VectorBase:HLOH_041945"/>
<evidence type="ECO:0000259" key="1">
    <source>
        <dbReference type="Pfam" id="PF00501"/>
    </source>
</evidence>
<evidence type="ECO:0000313" key="2">
    <source>
        <dbReference type="EMBL" id="KAH9382461.1"/>
    </source>
</evidence>
<dbReference type="Pfam" id="PF00501">
    <property type="entry name" value="AMP-binding"/>
    <property type="match status" value="1"/>
</dbReference>